<dbReference type="PANTHER" id="PTHR32328:SF0">
    <property type="entry name" value="L-SERYL-TRNA(SEC) SELENIUM TRANSFERASE"/>
    <property type="match status" value="1"/>
</dbReference>
<name>A0A521BVJ7_9BACT</name>
<keyword evidence="2" id="KW-0663">Pyridoxal phosphate</keyword>
<dbReference type="RefSeq" id="WP_142713533.1">
    <property type="nucleotide sequence ID" value="NZ_FXTH01000004.1"/>
</dbReference>
<dbReference type="AlphaFoldDB" id="A0A521BVJ7"/>
<organism evidence="4 5">
    <name type="scientific">Fodinibius sediminis</name>
    <dbReference type="NCBI Taxonomy" id="1214077"/>
    <lineage>
        <taxon>Bacteria</taxon>
        <taxon>Pseudomonadati</taxon>
        <taxon>Balneolota</taxon>
        <taxon>Balneolia</taxon>
        <taxon>Balneolales</taxon>
        <taxon>Balneolaceae</taxon>
        <taxon>Fodinibius</taxon>
    </lineage>
</organism>
<dbReference type="GO" id="GO:0004125">
    <property type="term" value="F:L-seryl-tRNA(Sec) selenium transferase activity"/>
    <property type="evidence" value="ECO:0007669"/>
    <property type="project" value="TreeGrafter"/>
</dbReference>
<feature type="region of interest" description="Disordered" evidence="3">
    <location>
        <begin position="537"/>
        <end position="558"/>
    </location>
</feature>
<dbReference type="InterPro" id="IPR015424">
    <property type="entry name" value="PyrdxlP-dep_Trfase"/>
</dbReference>
<evidence type="ECO:0000313" key="4">
    <source>
        <dbReference type="EMBL" id="SMO50440.1"/>
    </source>
</evidence>
<dbReference type="PANTHER" id="PTHR32328">
    <property type="entry name" value="L-SERYL-TRNA(SEC) SELENIUM TRANSFERASE"/>
    <property type="match status" value="1"/>
</dbReference>
<accession>A0A521BVJ7</accession>
<keyword evidence="4" id="KW-0808">Transferase</keyword>
<evidence type="ECO:0000256" key="3">
    <source>
        <dbReference type="SAM" id="MobiDB-lite"/>
    </source>
</evidence>
<dbReference type="Proteomes" id="UP000317593">
    <property type="component" value="Unassembled WGS sequence"/>
</dbReference>
<evidence type="ECO:0000313" key="5">
    <source>
        <dbReference type="Proteomes" id="UP000317593"/>
    </source>
</evidence>
<keyword evidence="5" id="KW-1185">Reference proteome</keyword>
<sequence>MPSRKEVLKMLSVLPLGAAAGSRLAKGEGMKGDGSILSASGLSTRAMGDEAFRRIGVEPVINCRGTFTIIGGSLERPQVREAMEAASQSYVQYDELAEGIGERLGELTGAEWGMVSAGCAAAMKHATAACVTGGNPEKLIRIPDLTGFNKTEVIIPRHSRNAYDHAVRNIGVDVITVDSEEEFKLALSSRTAMIYLLAGRTGPLGLKNVAKIAADYEVPVLVDAAAEDLTVPNAHLRDGATMVCYSGGKALRGPQCAGLLLGPKNLMQAAWQASSPHHGPGRDNKVGREEMMGMLAAVEAWVKIDHTKEWETWLSWLDTIENRVSDISGINTLIEEPTIPGMSHPGETAPISNHSPRLEIHWDPDRFHIGGQELAEKMARTKPRIVVGSGNDSDSGSTYISITAWMMQPDDAEVVADRIHELLSQKRSPKSTEKESPAATLTGRWKVDMQYYAGTSEHVFYIEQQDENWVEGAHQGDFSVRDIAGTIEGNTVKLLSTERRPGDRVMNIFTGTVSRDGNKISGEVFLGEYLTAKFEAKRQEKSNDREPIMVPQGPPLAT</sequence>
<evidence type="ECO:0000256" key="1">
    <source>
        <dbReference type="ARBA" id="ARBA00001933"/>
    </source>
</evidence>
<gene>
    <name evidence="4" type="ORF">SAMN06265218_1042</name>
</gene>
<reference evidence="4 5" key="1">
    <citation type="submission" date="2017-05" db="EMBL/GenBank/DDBJ databases">
        <authorList>
            <person name="Varghese N."/>
            <person name="Submissions S."/>
        </authorList>
    </citation>
    <scope>NUCLEOTIDE SEQUENCE [LARGE SCALE GENOMIC DNA]</scope>
    <source>
        <strain evidence="4 5">DSM 21194</strain>
    </source>
</reference>
<protein>
    <submittedName>
        <fullName evidence="4">Seryl-tRNA(Sec) selenium transferase</fullName>
    </submittedName>
</protein>
<dbReference type="EMBL" id="FXTH01000004">
    <property type="protein sequence ID" value="SMO50440.1"/>
    <property type="molecule type" value="Genomic_DNA"/>
</dbReference>
<dbReference type="SUPFAM" id="SSF53383">
    <property type="entry name" value="PLP-dependent transferases"/>
    <property type="match status" value="1"/>
</dbReference>
<feature type="compositionally biased region" description="Basic and acidic residues" evidence="3">
    <location>
        <begin position="537"/>
        <end position="547"/>
    </location>
</feature>
<proteinExistence type="predicted"/>
<evidence type="ECO:0000256" key="2">
    <source>
        <dbReference type="ARBA" id="ARBA00022898"/>
    </source>
</evidence>
<dbReference type="OrthoDB" id="9787096at2"/>
<comment type="cofactor">
    <cofactor evidence="1">
        <name>pyridoxal 5'-phosphate</name>
        <dbReference type="ChEBI" id="CHEBI:597326"/>
    </cofactor>
</comment>
<dbReference type="Gene3D" id="3.40.640.10">
    <property type="entry name" value="Type I PLP-dependent aspartate aminotransferase-like (Major domain)"/>
    <property type="match status" value="1"/>
</dbReference>
<dbReference type="InterPro" id="IPR015421">
    <property type="entry name" value="PyrdxlP-dep_Trfase_major"/>
</dbReference>